<proteinExistence type="predicted"/>
<dbReference type="AlphaFoldDB" id="A0A0D5LKS2"/>
<sequence length="67" mass="7301">MKIAGLVLVVIGFATWTIHVCLLERGDVAGTIQESLLVPLTHIVLVVGGTLLVLHLVYRVVRSVFHN</sequence>
<gene>
    <name evidence="2" type="ORF">TM49_02240</name>
</gene>
<reference evidence="2 3" key="1">
    <citation type="journal article" date="2015" name="Genome Announc.">
        <title>Complete genome sequence of Martelella endophytica YC6887, which has antifungal activity associated with a halophyte.</title>
        <authorList>
            <person name="Khan A."/>
            <person name="Khan H."/>
            <person name="Chung E.J."/>
            <person name="Hossain M.T."/>
            <person name="Chung Y.R."/>
        </authorList>
    </citation>
    <scope>NUCLEOTIDE SEQUENCE [LARGE SCALE GENOMIC DNA]</scope>
    <source>
        <strain evidence="2">YC6887</strain>
    </source>
</reference>
<evidence type="ECO:0000313" key="3">
    <source>
        <dbReference type="Proteomes" id="UP000032611"/>
    </source>
</evidence>
<feature type="transmembrane region" description="Helical" evidence="1">
    <location>
        <begin position="41"/>
        <end position="61"/>
    </location>
</feature>
<dbReference type="RefSeq" id="WP_045679351.1">
    <property type="nucleotide sequence ID" value="NZ_CP010803.1"/>
</dbReference>
<dbReference type="PATRIC" id="fig|1486262.3.peg.463"/>
<organism evidence="2 3">
    <name type="scientific">Martelella endophytica</name>
    <dbReference type="NCBI Taxonomy" id="1486262"/>
    <lineage>
        <taxon>Bacteria</taxon>
        <taxon>Pseudomonadati</taxon>
        <taxon>Pseudomonadota</taxon>
        <taxon>Alphaproteobacteria</taxon>
        <taxon>Hyphomicrobiales</taxon>
        <taxon>Aurantimonadaceae</taxon>
        <taxon>Martelella</taxon>
    </lineage>
</organism>
<keyword evidence="1" id="KW-0812">Transmembrane</keyword>
<keyword evidence="1" id="KW-0472">Membrane</keyword>
<protein>
    <submittedName>
        <fullName evidence="2">Uncharacterized protein</fullName>
    </submittedName>
</protein>
<accession>A0A0D5LKS2</accession>
<evidence type="ECO:0000313" key="2">
    <source>
        <dbReference type="EMBL" id="AJY44766.1"/>
    </source>
</evidence>
<evidence type="ECO:0000256" key="1">
    <source>
        <dbReference type="SAM" id="Phobius"/>
    </source>
</evidence>
<dbReference type="KEGG" id="mey:TM49_02240"/>
<dbReference type="HOGENOM" id="CLU_2807362_0_0_5"/>
<dbReference type="EMBL" id="CP010803">
    <property type="protein sequence ID" value="AJY44766.1"/>
    <property type="molecule type" value="Genomic_DNA"/>
</dbReference>
<keyword evidence="3" id="KW-1185">Reference proteome</keyword>
<keyword evidence="1" id="KW-1133">Transmembrane helix</keyword>
<dbReference type="Proteomes" id="UP000032611">
    <property type="component" value="Chromosome"/>
</dbReference>
<name>A0A0D5LKS2_MAREN</name>